<feature type="domain" description="Methyl-accepting transducer" evidence="6">
    <location>
        <begin position="643"/>
        <end position="872"/>
    </location>
</feature>
<dbReference type="STRING" id="481446.NIT7645_03605"/>
<dbReference type="InterPro" id="IPR004089">
    <property type="entry name" value="MCPsignal_dom"/>
</dbReference>
<dbReference type="InterPro" id="IPR003660">
    <property type="entry name" value="HAMP_dom"/>
</dbReference>
<evidence type="ECO:0000259" key="7">
    <source>
        <dbReference type="PROSITE" id="PS50885"/>
    </source>
</evidence>
<sequence>MGRCVVCAGLSESRHNRGGECELKFTGKIMTTQTPTSALRKWNPLSSIRAKMFFILLAMAGTTAALGFAVILAFERVSSEMTTLSTEKLPQLQLSGQMIGAASETKDAMVNVMMADNADQLTSATQTVETAVAQLEQTVAQMPEALRSEFQPDVVQVKTALAESVSSRRIAFRNSDEVISLTGQLQELSATLQGTLAEIADDAYFNLSMGGEDTITSVEETLADLVEVKFATLQALLEARGEINLMSGIALAIGNSSDASMRSILSDLAQASAGRLSDVVDGLEAAEVVDTQELRNVSATLSDAVSRGRFQSEALRQEVLAARLSADGLLSTAVDDMVFELTIAAEDASTGSKDAIQGLLTNEVGFLNTLLEINTWISNFQTSALAVVTSQDPERTLAAAKPMARAAGALAEYRDFNDGVLAASLDQIVALAQADSGLSAYRIASLNADADARSAAEATTAAVLQIANRASDLGAGSQSEIATMAGQIGAEVAEAKANIERLLVVAGGLLIAALIVTHVLIQRPLNAISRTTERLANGDMSPIKGFDRTSDEVFRIAQALTVFRNGLVEKDELAKTAEEERALHQAEQAAAVTAIGNGLASLAQGDLSVRINEDLKDGYAQLKADFNQTAETLSNTVVEMVDVASSIRNGADEISQASDDLSRRTESQAATLEQTAAALDELTASVKSAAEGARQAEGTTQKAKTEAVENGNVVGSAVSAMTDIEESSKHIAQIIGVIDDIAFQTNLLALNAGVEAARAGEAGRGFAVVASEVRGLSQRTSDAAMEIKTLISESSKKVDLGVELVGKAGAALNAIVDQVSEISKQVSEIADGAVTQSTGLHEINIGMGQLDQVTQQNAAMVEQSTAASHMLRGDATKLAELVAHFTVTPGTAKSMETYGADGQAESMDWQMVS</sequence>
<dbReference type="PANTHER" id="PTHR43531:SF11">
    <property type="entry name" value="METHYL-ACCEPTING CHEMOTAXIS PROTEIN 3"/>
    <property type="match status" value="1"/>
</dbReference>
<keyword evidence="8" id="KW-0675">Receptor</keyword>
<evidence type="ECO:0000256" key="5">
    <source>
        <dbReference type="SAM" id="Phobius"/>
    </source>
</evidence>
<gene>
    <name evidence="8" type="primary">tsr</name>
    <name evidence="8" type="ORF">NIT7321_00294</name>
</gene>
<keyword evidence="5" id="KW-0472">Membrane</keyword>
<feature type="domain" description="HAMP" evidence="7">
    <location>
        <begin position="586"/>
        <end position="638"/>
    </location>
</feature>
<evidence type="ECO:0000256" key="4">
    <source>
        <dbReference type="PROSITE-ProRule" id="PRU00284"/>
    </source>
</evidence>
<evidence type="ECO:0000259" key="6">
    <source>
        <dbReference type="PROSITE" id="PS50111"/>
    </source>
</evidence>
<comment type="subcellular location">
    <subcellularLocation>
        <location evidence="1">Membrane</location>
    </subcellularLocation>
</comment>
<dbReference type="EMBL" id="CVRL01000003">
    <property type="protein sequence ID" value="CRL09464.1"/>
    <property type="molecule type" value="Genomic_DNA"/>
</dbReference>
<protein>
    <submittedName>
        <fullName evidence="8">Serine chemoreceptor protein</fullName>
    </submittedName>
</protein>
<proteinExistence type="inferred from homology"/>
<dbReference type="Proteomes" id="UP000043764">
    <property type="component" value="Unassembled WGS sequence"/>
</dbReference>
<evidence type="ECO:0000313" key="8">
    <source>
        <dbReference type="EMBL" id="CRL09464.1"/>
    </source>
</evidence>
<dbReference type="CDD" id="cd11386">
    <property type="entry name" value="MCP_signal"/>
    <property type="match status" value="1"/>
</dbReference>
<organism evidence="8 9">
    <name type="scientific">Phaeobacter italicus</name>
    <dbReference type="NCBI Taxonomy" id="481446"/>
    <lineage>
        <taxon>Bacteria</taxon>
        <taxon>Pseudomonadati</taxon>
        <taxon>Pseudomonadota</taxon>
        <taxon>Alphaproteobacteria</taxon>
        <taxon>Rhodobacterales</taxon>
        <taxon>Roseobacteraceae</taxon>
        <taxon>Phaeobacter</taxon>
    </lineage>
</organism>
<dbReference type="FunFam" id="1.10.287.950:FF:000001">
    <property type="entry name" value="Methyl-accepting chemotaxis sensory transducer"/>
    <property type="match status" value="1"/>
</dbReference>
<keyword evidence="9" id="KW-1185">Reference proteome</keyword>
<reference evidence="9" key="1">
    <citation type="submission" date="2015-05" db="EMBL/GenBank/DDBJ databases">
        <authorList>
            <person name="Rodrigo-Torres Lidia"/>
            <person name="Arahal R.David."/>
        </authorList>
    </citation>
    <scope>NUCLEOTIDE SEQUENCE [LARGE SCALE GENOMIC DNA]</scope>
    <source>
        <strain evidence="9">CECT 7321</strain>
    </source>
</reference>
<dbReference type="SMART" id="SM00304">
    <property type="entry name" value="HAMP"/>
    <property type="match status" value="2"/>
</dbReference>
<keyword evidence="5" id="KW-0812">Transmembrane</keyword>
<dbReference type="CDD" id="cd06225">
    <property type="entry name" value="HAMP"/>
    <property type="match status" value="1"/>
</dbReference>
<evidence type="ECO:0000256" key="1">
    <source>
        <dbReference type="ARBA" id="ARBA00004370"/>
    </source>
</evidence>
<feature type="domain" description="HAMP" evidence="7">
    <location>
        <begin position="519"/>
        <end position="572"/>
    </location>
</feature>
<name>A0A0H5CXF2_9RHOB</name>
<evidence type="ECO:0000256" key="3">
    <source>
        <dbReference type="ARBA" id="ARBA00029447"/>
    </source>
</evidence>
<keyword evidence="2" id="KW-0145">Chemotaxis</keyword>
<dbReference type="Pfam" id="PF00672">
    <property type="entry name" value="HAMP"/>
    <property type="match status" value="1"/>
</dbReference>
<dbReference type="GO" id="GO:0016020">
    <property type="term" value="C:membrane"/>
    <property type="evidence" value="ECO:0007669"/>
    <property type="project" value="UniProtKB-SubCell"/>
</dbReference>
<accession>A0A0H5CXF2</accession>
<feature type="transmembrane region" description="Helical" evidence="5">
    <location>
        <begin position="52"/>
        <end position="74"/>
    </location>
</feature>
<dbReference type="PROSITE" id="PS50111">
    <property type="entry name" value="CHEMOTAXIS_TRANSDUC_2"/>
    <property type="match status" value="1"/>
</dbReference>
<dbReference type="PROSITE" id="PS50885">
    <property type="entry name" value="HAMP"/>
    <property type="match status" value="2"/>
</dbReference>
<comment type="similarity">
    <text evidence="3">Belongs to the methyl-accepting chemotaxis (MCP) protein family.</text>
</comment>
<dbReference type="SMART" id="SM00283">
    <property type="entry name" value="MA"/>
    <property type="match status" value="1"/>
</dbReference>
<dbReference type="Pfam" id="PF00015">
    <property type="entry name" value="MCPsignal"/>
    <property type="match status" value="1"/>
</dbReference>
<dbReference type="PANTHER" id="PTHR43531">
    <property type="entry name" value="PROTEIN ICFG"/>
    <property type="match status" value="1"/>
</dbReference>
<dbReference type="SUPFAM" id="SSF58104">
    <property type="entry name" value="Methyl-accepting chemotaxis protein (MCP) signaling domain"/>
    <property type="match status" value="1"/>
</dbReference>
<dbReference type="Gene3D" id="6.10.340.10">
    <property type="match status" value="1"/>
</dbReference>
<dbReference type="AlphaFoldDB" id="A0A0H5CXF2"/>
<dbReference type="GO" id="GO:0007165">
    <property type="term" value="P:signal transduction"/>
    <property type="evidence" value="ECO:0007669"/>
    <property type="project" value="UniProtKB-KW"/>
</dbReference>
<dbReference type="Gene3D" id="1.10.287.950">
    <property type="entry name" value="Methyl-accepting chemotaxis protein"/>
    <property type="match status" value="1"/>
</dbReference>
<evidence type="ECO:0000256" key="2">
    <source>
        <dbReference type="ARBA" id="ARBA00022500"/>
    </source>
</evidence>
<dbReference type="InterPro" id="IPR051310">
    <property type="entry name" value="MCP_chemotaxis"/>
</dbReference>
<dbReference type="GO" id="GO:0006935">
    <property type="term" value="P:chemotaxis"/>
    <property type="evidence" value="ECO:0007669"/>
    <property type="project" value="UniProtKB-KW"/>
</dbReference>
<keyword evidence="5" id="KW-1133">Transmembrane helix</keyword>
<keyword evidence="4" id="KW-0807">Transducer</keyword>
<evidence type="ECO:0000313" key="9">
    <source>
        <dbReference type="Proteomes" id="UP000043764"/>
    </source>
</evidence>
<dbReference type="SUPFAM" id="SSF158472">
    <property type="entry name" value="HAMP domain-like"/>
    <property type="match status" value="1"/>
</dbReference>